<protein>
    <submittedName>
        <fullName evidence="3">Uncharacterized protein</fullName>
    </submittedName>
</protein>
<dbReference type="AlphaFoldDB" id="A0A5N5EBG1"/>
<sequence length="87" mass="9524">MLRHEFRPGRAVAGLTMLVLAGGYAGDAAGDWEAPWTFFLPVFLGGLWLATTATWAAYMLRRRRDARKASTENMEAPASTKGSHAIK</sequence>
<accession>A0A5N5EBG1</accession>
<evidence type="ECO:0000256" key="2">
    <source>
        <dbReference type="SAM" id="Phobius"/>
    </source>
</evidence>
<dbReference type="RefSeq" id="WP_128849117.1">
    <property type="nucleotide sequence ID" value="NZ_JBHUTW010000005.1"/>
</dbReference>
<name>A0A5N5EBG1_9ACTN</name>
<comment type="caution">
    <text evidence="3">The sequence shown here is derived from an EMBL/GenBank/DDBJ whole genome shotgun (WGS) entry which is preliminary data.</text>
</comment>
<keyword evidence="2" id="KW-0472">Membrane</keyword>
<keyword evidence="2" id="KW-1133">Transmembrane helix</keyword>
<gene>
    <name evidence="3" type="ORF">F5983_34950</name>
</gene>
<evidence type="ECO:0000256" key="1">
    <source>
        <dbReference type="SAM" id="MobiDB-lite"/>
    </source>
</evidence>
<dbReference type="Proteomes" id="UP000326907">
    <property type="component" value="Unassembled WGS sequence"/>
</dbReference>
<reference evidence="3 4" key="1">
    <citation type="submission" date="2019-09" db="EMBL/GenBank/DDBJ databases">
        <authorList>
            <person name="Liu P."/>
        </authorList>
    </citation>
    <scope>NUCLEOTIDE SEQUENCE [LARGE SCALE GENOMIC DNA]</scope>
    <source>
        <strain evidence="3 4">TRM68085</strain>
    </source>
</reference>
<dbReference type="EMBL" id="VYUA01000065">
    <property type="protein sequence ID" value="KAB2587979.1"/>
    <property type="molecule type" value="Genomic_DNA"/>
</dbReference>
<evidence type="ECO:0000313" key="3">
    <source>
        <dbReference type="EMBL" id="KAB2587979.1"/>
    </source>
</evidence>
<organism evidence="3 4">
    <name type="scientific">Streptomyces arboris</name>
    <dbReference type="NCBI Taxonomy" id="2600619"/>
    <lineage>
        <taxon>Bacteria</taxon>
        <taxon>Bacillati</taxon>
        <taxon>Actinomycetota</taxon>
        <taxon>Actinomycetes</taxon>
        <taxon>Kitasatosporales</taxon>
        <taxon>Streptomycetaceae</taxon>
        <taxon>Streptomyces</taxon>
    </lineage>
</organism>
<feature type="transmembrane region" description="Helical" evidence="2">
    <location>
        <begin position="35"/>
        <end position="58"/>
    </location>
</feature>
<keyword evidence="4" id="KW-1185">Reference proteome</keyword>
<proteinExistence type="predicted"/>
<feature type="region of interest" description="Disordered" evidence="1">
    <location>
        <begin position="67"/>
        <end position="87"/>
    </location>
</feature>
<keyword evidence="2" id="KW-0812">Transmembrane</keyword>
<evidence type="ECO:0000313" key="4">
    <source>
        <dbReference type="Proteomes" id="UP000326907"/>
    </source>
</evidence>